<dbReference type="Gene3D" id="3.30.530.20">
    <property type="match status" value="1"/>
</dbReference>
<protein>
    <submittedName>
        <fullName evidence="3">Activator of Hsp90 ATPase-like protein</fullName>
    </submittedName>
</protein>
<reference evidence="3 4" key="1">
    <citation type="submission" date="2018-05" db="EMBL/GenBank/DDBJ databases">
        <title>Genomic Encyclopedia of Type Strains, Phase IV (KMG-IV): sequencing the most valuable type-strain genomes for metagenomic binning, comparative biology and taxonomic classification.</title>
        <authorList>
            <person name="Goeker M."/>
        </authorList>
    </citation>
    <scope>NUCLEOTIDE SEQUENCE [LARGE SCALE GENOMIC DNA]</scope>
    <source>
        <strain evidence="3 4">DSM 16791</strain>
    </source>
</reference>
<evidence type="ECO:0000256" key="1">
    <source>
        <dbReference type="ARBA" id="ARBA00006817"/>
    </source>
</evidence>
<gene>
    <name evidence="3" type="ORF">DFR52_10739</name>
</gene>
<dbReference type="InterPro" id="IPR013538">
    <property type="entry name" value="ASHA1/2-like_C"/>
</dbReference>
<comment type="caution">
    <text evidence="3">The sequence shown here is derived from an EMBL/GenBank/DDBJ whole genome shotgun (WGS) entry which is preliminary data.</text>
</comment>
<dbReference type="AlphaFoldDB" id="A0A317PDY9"/>
<dbReference type="RefSeq" id="WP_210205895.1">
    <property type="nucleotide sequence ID" value="NZ_QGTR01000007.1"/>
</dbReference>
<dbReference type="EMBL" id="QGTR01000007">
    <property type="protein sequence ID" value="PWV97128.1"/>
    <property type="molecule type" value="Genomic_DNA"/>
</dbReference>
<evidence type="ECO:0000259" key="2">
    <source>
        <dbReference type="Pfam" id="PF08327"/>
    </source>
</evidence>
<proteinExistence type="inferred from homology"/>
<accession>A0A317PDY9</accession>
<evidence type="ECO:0000313" key="4">
    <source>
        <dbReference type="Proteomes" id="UP000246352"/>
    </source>
</evidence>
<keyword evidence="4" id="KW-1185">Reference proteome</keyword>
<evidence type="ECO:0000313" key="3">
    <source>
        <dbReference type="EMBL" id="PWV97128.1"/>
    </source>
</evidence>
<dbReference type="CDD" id="cd07814">
    <property type="entry name" value="SRPBCC_CalC_Aha1-like"/>
    <property type="match status" value="1"/>
</dbReference>
<name>A0A317PDY9_9HYPH</name>
<dbReference type="InterPro" id="IPR023393">
    <property type="entry name" value="START-like_dom_sf"/>
</dbReference>
<dbReference type="SUPFAM" id="SSF55961">
    <property type="entry name" value="Bet v1-like"/>
    <property type="match status" value="1"/>
</dbReference>
<comment type="similarity">
    <text evidence="1">Belongs to the AHA1 family.</text>
</comment>
<organism evidence="3 4">
    <name type="scientific">Hoeflea marina</name>
    <dbReference type="NCBI Taxonomy" id="274592"/>
    <lineage>
        <taxon>Bacteria</taxon>
        <taxon>Pseudomonadati</taxon>
        <taxon>Pseudomonadota</taxon>
        <taxon>Alphaproteobacteria</taxon>
        <taxon>Hyphomicrobiales</taxon>
        <taxon>Rhizobiaceae</taxon>
        <taxon>Hoeflea</taxon>
    </lineage>
</organism>
<dbReference type="Pfam" id="PF08327">
    <property type="entry name" value="AHSA1"/>
    <property type="match status" value="1"/>
</dbReference>
<dbReference type="Proteomes" id="UP000246352">
    <property type="component" value="Unassembled WGS sequence"/>
</dbReference>
<sequence>MSTQSITIDLPINRPRNEVWDAITTPGGIAGWWVAGNIAPVVGHRFTLDMGNWGLVECVVIEATPLERLVYAFADWKLSWILAEEDGATRLTLEHSGFNLDNPRHQLAFDAMSKGWRESLLPRLASTLYAEPA</sequence>
<feature type="domain" description="Activator of Hsp90 ATPase homologue 1/2-like C-terminal" evidence="2">
    <location>
        <begin position="14"/>
        <end position="128"/>
    </location>
</feature>